<gene>
    <name evidence="2" type="ORF">S12H4_20494</name>
</gene>
<feature type="transmembrane region" description="Helical" evidence="1">
    <location>
        <begin position="37"/>
        <end position="55"/>
    </location>
</feature>
<feature type="transmembrane region" description="Helical" evidence="1">
    <location>
        <begin position="12"/>
        <end position="31"/>
    </location>
</feature>
<comment type="caution">
    <text evidence="2">The sequence shown here is derived from an EMBL/GenBank/DDBJ whole genome shotgun (WGS) entry which is preliminary data.</text>
</comment>
<sequence length="60" mass="6392">MKMENQTVKIVTTVLGVVGIILILAGPAFHLVESTPALFTGIVCFVIAGAIKEFFKKTGK</sequence>
<reference evidence="2" key="1">
    <citation type="journal article" date="2014" name="Front. Microbiol.">
        <title>High frequency of phylogenetically diverse reductive dehalogenase-homologous genes in deep subseafloor sedimentary metagenomes.</title>
        <authorList>
            <person name="Kawai M."/>
            <person name="Futagami T."/>
            <person name="Toyoda A."/>
            <person name="Takaki Y."/>
            <person name="Nishi S."/>
            <person name="Hori S."/>
            <person name="Arai W."/>
            <person name="Tsubouchi T."/>
            <person name="Morono Y."/>
            <person name="Uchiyama I."/>
            <person name="Ito T."/>
            <person name="Fujiyama A."/>
            <person name="Inagaki F."/>
            <person name="Takami H."/>
        </authorList>
    </citation>
    <scope>NUCLEOTIDE SEQUENCE</scope>
    <source>
        <strain evidence="2">Expedition CK06-06</strain>
    </source>
</reference>
<accession>X1R4Z7</accession>
<organism evidence="2">
    <name type="scientific">marine sediment metagenome</name>
    <dbReference type="NCBI Taxonomy" id="412755"/>
    <lineage>
        <taxon>unclassified sequences</taxon>
        <taxon>metagenomes</taxon>
        <taxon>ecological metagenomes</taxon>
    </lineage>
</organism>
<evidence type="ECO:0000313" key="2">
    <source>
        <dbReference type="EMBL" id="GAI75822.1"/>
    </source>
</evidence>
<keyword evidence="1" id="KW-0472">Membrane</keyword>
<name>X1R4Z7_9ZZZZ</name>
<keyword evidence="1" id="KW-1133">Transmembrane helix</keyword>
<protein>
    <submittedName>
        <fullName evidence="2">Uncharacterized protein</fullName>
    </submittedName>
</protein>
<keyword evidence="1" id="KW-0812">Transmembrane</keyword>
<dbReference type="AlphaFoldDB" id="X1R4Z7"/>
<evidence type="ECO:0000256" key="1">
    <source>
        <dbReference type="SAM" id="Phobius"/>
    </source>
</evidence>
<dbReference type="EMBL" id="BARW01010402">
    <property type="protein sequence ID" value="GAI75822.1"/>
    <property type="molecule type" value="Genomic_DNA"/>
</dbReference>
<proteinExistence type="predicted"/>